<evidence type="ECO:0000313" key="10">
    <source>
        <dbReference type="EMBL" id="SFD94545.1"/>
    </source>
</evidence>
<keyword evidence="1 7" id="KW-0963">Cytoplasm</keyword>
<dbReference type="Proteomes" id="UP000181976">
    <property type="component" value="Unassembled WGS sequence"/>
</dbReference>
<dbReference type="UniPathway" id="UPA00134">
    <property type="reaction ID" value="UER00194"/>
</dbReference>
<evidence type="ECO:0000313" key="11">
    <source>
        <dbReference type="Proteomes" id="UP000181976"/>
    </source>
</evidence>
<keyword evidence="2 7" id="KW-0436">Ligase</keyword>
<comment type="similarity">
    <text evidence="7">Belongs to the class-II aminoacyl-tRNA synthetase family. AsnA subfamily.</text>
</comment>
<gene>
    <name evidence="7" type="primary">asnA</name>
    <name evidence="10" type="ORF">SAMN05444380_104103</name>
</gene>
<evidence type="ECO:0000259" key="9">
    <source>
        <dbReference type="PROSITE" id="PS50862"/>
    </source>
</evidence>
<keyword evidence="6 7" id="KW-0061">Asparagine biosynthesis</keyword>
<dbReference type="PROSITE" id="PS50862">
    <property type="entry name" value="AA_TRNA_LIGASE_II"/>
    <property type="match status" value="1"/>
</dbReference>
<dbReference type="InterPro" id="IPR045864">
    <property type="entry name" value="aa-tRNA-synth_II/BPL/LPL"/>
</dbReference>
<name>A0A1I1WH61_9BACT</name>
<dbReference type="eggNOG" id="COG2502">
    <property type="taxonomic scope" value="Bacteria"/>
</dbReference>
<keyword evidence="4 7" id="KW-0547">Nucleotide-binding</keyword>
<keyword evidence="11" id="KW-1185">Reference proteome</keyword>
<dbReference type="EMBL" id="FONA01000004">
    <property type="protein sequence ID" value="SFD94545.1"/>
    <property type="molecule type" value="Genomic_DNA"/>
</dbReference>
<evidence type="ECO:0000256" key="2">
    <source>
        <dbReference type="ARBA" id="ARBA00022598"/>
    </source>
</evidence>
<evidence type="ECO:0000256" key="6">
    <source>
        <dbReference type="ARBA" id="ARBA00022888"/>
    </source>
</evidence>
<evidence type="ECO:0000256" key="7">
    <source>
        <dbReference type="HAMAP-Rule" id="MF_00555"/>
    </source>
</evidence>
<reference evidence="10 11" key="1">
    <citation type="submission" date="2016-10" db="EMBL/GenBank/DDBJ databases">
        <authorList>
            <person name="de Groot N.N."/>
        </authorList>
    </citation>
    <scope>NUCLEOTIDE SEQUENCE [LARGE SCALE GENOMIC DNA]</scope>
    <source>
        <strain evidence="10 11">DSM 19012</strain>
    </source>
</reference>
<evidence type="ECO:0000256" key="8">
    <source>
        <dbReference type="NCBIfam" id="TIGR00669"/>
    </source>
</evidence>
<dbReference type="GO" id="GO:0004071">
    <property type="term" value="F:aspartate-ammonia ligase activity"/>
    <property type="evidence" value="ECO:0007669"/>
    <property type="project" value="UniProtKB-UniRule"/>
</dbReference>
<comment type="pathway">
    <text evidence="7">Amino-acid biosynthesis; L-asparagine biosynthesis; L-asparagine from L-aspartate (ammonia route): step 1/1.</text>
</comment>
<keyword evidence="5 7" id="KW-0067">ATP-binding</keyword>
<comment type="subcellular location">
    <subcellularLocation>
        <location evidence="7">Cytoplasm</location>
    </subcellularLocation>
</comment>
<dbReference type="GO" id="GO:0070981">
    <property type="term" value="P:L-asparagine biosynthetic process"/>
    <property type="evidence" value="ECO:0007669"/>
    <property type="project" value="UniProtKB-UniRule"/>
</dbReference>
<dbReference type="PANTHER" id="PTHR30073:SF5">
    <property type="entry name" value="ASPARTATE--AMMONIA LIGASE"/>
    <property type="match status" value="1"/>
</dbReference>
<comment type="catalytic activity">
    <reaction evidence="7">
        <text>L-aspartate + NH4(+) + ATP = L-asparagine + AMP + diphosphate + H(+)</text>
        <dbReference type="Rhea" id="RHEA:11372"/>
        <dbReference type="ChEBI" id="CHEBI:15378"/>
        <dbReference type="ChEBI" id="CHEBI:28938"/>
        <dbReference type="ChEBI" id="CHEBI:29991"/>
        <dbReference type="ChEBI" id="CHEBI:30616"/>
        <dbReference type="ChEBI" id="CHEBI:33019"/>
        <dbReference type="ChEBI" id="CHEBI:58048"/>
        <dbReference type="ChEBI" id="CHEBI:456215"/>
        <dbReference type="EC" id="6.3.1.1"/>
    </reaction>
</comment>
<protein>
    <recommendedName>
        <fullName evidence="7 8">Aspartate--ammonia ligase</fullName>
        <ecNumber evidence="7 8">6.3.1.1</ecNumber>
    </recommendedName>
    <alternativeName>
        <fullName evidence="7">Asparagine synthetase A</fullName>
    </alternativeName>
</protein>
<evidence type="ECO:0000256" key="5">
    <source>
        <dbReference type="ARBA" id="ARBA00022840"/>
    </source>
</evidence>
<dbReference type="PANTHER" id="PTHR30073">
    <property type="entry name" value="ASPARTATE--AMMONIA LIGASE"/>
    <property type="match status" value="1"/>
</dbReference>
<dbReference type="STRING" id="385682.SAMN05444380_104103"/>
<keyword evidence="3 7" id="KW-0028">Amino-acid biosynthesis</keyword>
<evidence type="ECO:0000256" key="4">
    <source>
        <dbReference type="ARBA" id="ARBA00022741"/>
    </source>
</evidence>
<proteinExistence type="inferred from homology"/>
<sequence length="357" mass="40980">MNNHLLCISIVMINNLVIPKGYRPLLDLKQTEHAITVIKDSFQAGLSSELRLRRVTAPLFVLKGTGINDDLNGTERPVTFPVKDLGDQEAEIVHSLAKWKRMVLTDYDIEPGYGIYTDMNAIRPDEILDNTHSIYVDQWDWERSITEEDRNLKFLKKIVKRIYEVLKRTEFILYEKYPQLTPLLPSQIHFIHSEELLQRYPQLSPKEREDLICKEYGAVFLIGIGGALSNGEPHDGRAPDYDDWSTISEAGLPGLNGDILLWNPVLERAFEISSMGIRVDAEALMRQLKIKNCLHRKELLFHRRLLNGEFPLSIGGGIGQSRLCMYFLRKAHIGEIQASIWSDEMRRICSENNIPLV</sequence>
<dbReference type="Pfam" id="PF03590">
    <property type="entry name" value="AsnA"/>
    <property type="match status" value="1"/>
</dbReference>
<dbReference type="AlphaFoldDB" id="A0A1I1WH61"/>
<dbReference type="GO" id="GO:0005524">
    <property type="term" value="F:ATP binding"/>
    <property type="evidence" value="ECO:0007669"/>
    <property type="project" value="UniProtKB-UniRule"/>
</dbReference>
<dbReference type="NCBIfam" id="TIGR00669">
    <property type="entry name" value="asnA"/>
    <property type="match status" value="1"/>
</dbReference>
<dbReference type="SUPFAM" id="SSF55681">
    <property type="entry name" value="Class II aaRS and biotin synthetases"/>
    <property type="match status" value="1"/>
</dbReference>
<dbReference type="InterPro" id="IPR004618">
    <property type="entry name" value="AsnA"/>
</dbReference>
<evidence type="ECO:0000256" key="1">
    <source>
        <dbReference type="ARBA" id="ARBA00022490"/>
    </source>
</evidence>
<dbReference type="HAMAP" id="MF_00555">
    <property type="entry name" value="AsnA"/>
    <property type="match status" value="1"/>
</dbReference>
<dbReference type="Gene3D" id="3.30.930.10">
    <property type="entry name" value="Bira Bifunctional Protein, Domain 2"/>
    <property type="match status" value="1"/>
</dbReference>
<dbReference type="CDD" id="cd00645">
    <property type="entry name" value="AsnA"/>
    <property type="match status" value="1"/>
</dbReference>
<dbReference type="PIRSF" id="PIRSF001555">
    <property type="entry name" value="Asp_ammon_ligase"/>
    <property type="match status" value="1"/>
</dbReference>
<dbReference type="FunCoup" id="A0A1I1WH61">
    <property type="interactions" value="123"/>
</dbReference>
<evidence type="ECO:0000256" key="3">
    <source>
        <dbReference type="ARBA" id="ARBA00022605"/>
    </source>
</evidence>
<dbReference type="EC" id="6.3.1.1" evidence="7 8"/>
<feature type="domain" description="Aminoacyl-transfer RNA synthetases class-II family profile" evidence="9">
    <location>
        <begin position="45"/>
        <end position="355"/>
    </location>
</feature>
<dbReference type="InterPro" id="IPR006195">
    <property type="entry name" value="aa-tRNA-synth_II"/>
</dbReference>
<accession>A0A1I1WH61</accession>
<organism evidence="10 11">
    <name type="scientific">Thermophagus xiamenensis</name>
    <dbReference type="NCBI Taxonomy" id="385682"/>
    <lineage>
        <taxon>Bacteria</taxon>
        <taxon>Pseudomonadati</taxon>
        <taxon>Bacteroidota</taxon>
        <taxon>Bacteroidia</taxon>
        <taxon>Marinilabiliales</taxon>
        <taxon>Marinilabiliaceae</taxon>
        <taxon>Thermophagus</taxon>
    </lineage>
</organism>
<dbReference type="InParanoid" id="A0A1I1WH61"/>
<dbReference type="GO" id="GO:0005829">
    <property type="term" value="C:cytosol"/>
    <property type="evidence" value="ECO:0007669"/>
    <property type="project" value="TreeGrafter"/>
</dbReference>